<dbReference type="EMBL" id="JAEPRB010000808">
    <property type="protein sequence ID" value="KAG2211516.1"/>
    <property type="molecule type" value="Genomic_DNA"/>
</dbReference>
<reference evidence="1 2" key="1">
    <citation type="submission" date="2020-12" db="EMBL/GenBank/DDBJ databases">
        <title>Metabolic potential, ecology and presence of endohyphal bacteria is reflected in genomic diversity of Mucoromycotina.</title>
        <authorList>
            <person name="Muszewska A."/>
            <person name="Okrasinska A."/>
            <person name="Steczkiewicz K."/>
            <person name="Drgas O."/>
            <person name="Orlowska M."/>
            <person name="Perlinska-Lenart U."/>
            <person name="Aleksandrzak-Piekarczyk T."/>
            <person name="Szatraj K."/>
            <person name="Zielenkiewicz U."/>
            <person name="Pilsyk S."/>
            <person name="Malc E."/>
            <person name="Mieczkowski P."/>
            <person name="Kruszewska J.S."/>
            <person name="Biernat P."/>
            <person name="Pawlowska J."/>
        </authorList>
    </citation>
    <scope>NUCLEOTIDE SEQUENCE [LARGE SCALE GENOMIC DNA]</scope>
    <source>
        <strain evidence="1 2">CBS 142.35</strain>
    </source>
</reference>
<keyword evidence="2" id="KW-1185">Reference proteome</keyword>
<accession>A0A8H7RKV7</accession>
<comment type="caution">
    <text evidence="1">The sequence shown here is derived from an EMBL/GenBank/DDBJ whole genome shotgun (WGS) entry which is preliminary data.</text>
</comment>
<dbReference type="Proteomes" id="UP000646827">
    <property type="component" value="Unassembled WGS sequence"/>
</dbReference>
<evidence type="ECO:0000313" key="2">
    <source>
        <dbReference type="Proteomes" id="UP000646827"/>
    </source>
</evidence>
<sequence>MGLFLYKELLTIQQSTALIELATQIWKGCLNTNTKIQLMYIASQFNPADPPSQQQHQQLEWSISQTFFNHLNHLWGPHHLDCFATHLNNKIPQFMSWQPNPQAVATNSLQQTWFP</sequence>
<evidence type="ECO:0000313" key="1">
    <source>
        <dbReference type="EMBL" id="KAG2211516.1"/>
    </source>
</evidence>
<protein>
    <submittedName>
        <fullName evidence="1">Uncharacterized protein</fullName>
    </submittedName>
</protein>
<dbReference type="OrthoDB" id="2400069at2759"/>
<proteinExistence type="predicted"/>
<organism evidence="1 2">
    <name type="scientific">Circinella minor</name>
    <dbReference type="NCBI Taxonomy" id="1195481"/>
    <lineage>
        <taxon>Eukaryota</taxon>
        <taxon>Fungi</taxon>
        <taxon>Fungi incertae sedis</taxon>
        <taxon>Mucoromycota</taxon>
        <taxon>Mucoromycotina</taxon>
        <taxon>Mucoromycetes</taxon>
        <taxon>Mucorales</taxon>
        <taxon>Lichtheimiaceae</taxon>
        <taxon>Circinella</taxon>
    </lineage>
</organism>
<name>A0A8H7RKV7_9FUNG</name>
<dbReference type="AlphaFoldDB" id="A0A8H7RKV7"/>
<gene>
    <name evidence="1" type="ORF">INT45_000894</name>
</gene>